<name>A0A1W6JJ86_9CAUD</name>
<dbReference type="Proteomes" id="UP000221405">
    <property type="component" value="Segment"/>
</dbReference>
<evidence type="ECO:0000313" key="1">
    <source>
        <dbReference type="EMBL" id="ARM66289.1"/>
    </source>
</evidence>
<dbReference type="EMBL" id="KY554768">
    <property type="protein sequence ID" value="ARM66289.1"/>
    <property type="molecule type" value="Genomic_DNA"/>
</dbReference>
<accession>A0A1W6JJ86</accession>
<proteinExistence type="predicted"/>
<evidence type="ECO:0000313" key="2">
    <source>
        <dbReference type="Proteomes" id="UP000221405"/>
    </source>
</evidence>
<sequence length="203" mass="23202">MVMGMPTKNYQMMLDEEAEIQAYTIDKMSTAIVRIMDALKEDEDIFKLLYFKDAKALGRPLDTKAKEIFENGLIVKDKDDNQKIKAYPFDPEPAISEGIFVRIYFSDGTLSQDGVYSKSQLNLDIICSHDMWLTSDSESKVKIIRPYGLMNRINQILTKERIDKLPVPIGFTHLTVNSKFECIRVYLDTIAIEKGGDKVDSSR</sequence>
<gene>
    <name evidence="1" type="ORF">AM1_162</name>
</gene>
<reference evidence="1 2" key="1">
    <citation type="journal article" date="2017" name="Viruses">
        <title>Phage Biodiversity in Artisanal Cheese Wheys Reflects the Complexity of the Fermentation Process.</title>
        <authorList>
            <person name="Mahony J."/>
            <person name="Moscarelli A."/>
            <person name="Kelleher P."/>
            <person name="Lugli G.A."/>
            <person name="Ventura M."/>
            <person name="Settanni L."/>
            <person name="van Sinderen D."/>
        </authorList>
    </citation>
    <scope>NUCLEOTIDE SEQUENCE [LARGE SCALE GENOMIC DNA]</scope>
</reference>
<protein>
    <submittedName>
        <fullName evidence="1">Structural protein</fullName>
    </submittedName>
</protein>
<keyword evidence="2" id="KW-1185">Reference proteome</keyword>
<organism evidence="1 2">
    <name type="scientific">Lactococcus phage AM1</name>
    <dbReference type="NCBI Taxonomy" id="1965467"/>
    <lineage>
        <taxon>Viruses</taxon>
        <taxon>Duplodnaviria</taxon>
        <taxon>Heunggongvirae</taxon>
        <taxon>Uroviricota</taxon>
        <taxon>Caudoviricetes</taxon>
        <taxon>Audreyjarvisvirus</taxon>
        <taxon>Audreyjarvisvirus AM1</taxon>
    </lineage>
</organism>